<dbReference type="RefSeq" id="WP_138252999.1">
    <property type="nucleotide sequence ID" value="NZ_VAVZ01000018.1"/>
</dbReference>
<dbReference type="EMBL" id="VAVZ01000018">
    <property type="protein sequence ID" value="TLP97372.1"/>
    <property type="molecule type" value="Genomic_DNA"/>
</dbReference>
<gene>
    <name evidence="1" type="ORF">FEF26_07920</name>
</gene>
<sequence length="149" mass="16378">MEPELQTVLVTIGASQGRKMRYAWAEFNLLPAERVFLDWLIREVEAARLPDGAVLEYILNEDQSDEIHIPEDLPPGPGARLPGARMPVLLRIGIGGGALTYLALRLSELELGMIESAAQGFEASLRKRGGPFLDYKLGPDFGGCWQPGF</sequence>
<keyword evidence="2" id="KW-1185">Reference proteome</keyword>
<accession>A0A5R9BCN6</accession>
<comment type="caution">
    <text evidence="1">The sequence shown here is derived from an EMBL/GenBank/DDBJ whole genome shotgun (WGS) entry which is preliminary data.</text>
</comment>
<dbReference type="AlphaFoldDB" id="A0A5R9BCN6"/>
<protein>
    <submittedName>
        <fullName evidence="1">Uncharacterized protein</fullName>
    </submittedName>
</protein>
<organism evidence="1 2">
    <name type="scientific">Nesterenkonia salmonea</name>
    <dbReference type="NCBI Taxonomy" id="1804987"/>
    <lineage>
        <taxon>Bacteria</taxon>
        <taxon>Bacillati</taxon>
        <taxon>Actinomycetota</taxon>
        <taxon>Actinomycetes</taxon>
        <taxon>Micrococcales</taxon>
        <taxon>Micrococcaceae</taxon>
        <taxon>Nesterenkonia</taxon>
    </lineage>
</organism>
<evidence type="ECO:0000313" key="1">
    <source>
        <dbReference type="EMBL" id="TLP97372.1"/>
    </source>
</evidence>
<name>A0A5R9BCN6_9MICC</name>
<reference evidence="1 2" key="1">
    <citation type="submission" date="2019-05" db="EMBL/GenBank/DDBJ databases">
        <title>Nesterenkonia sp. GY074 isolated from the Southern Atlantic Ocean.</title>
        <authorList>
            <person name="Zhang G."/>
        </authorList>
    </citation>
    <scope>NUCLEOTIDE SEQUENCE [LARGE SCALE GENOMIC DNA]</scope>
    <source>
        <strain evidence="1 2">GY074</strain>
    </source>
</reference>
<evidence type="ECO:0000313" key="2">
    <source>
        <dbReference type="Proteomes" id="UP000310458"/>
    </source>
</evidence>
<dbReference type="Proteomes" id="UP000310458">
    <property type="component" value="Unassembled WGS sequence"/>
</dbReference>
<proteinExistence type="predicted"/>